<accession>A0AAN6PSF6</accession>
<keyword evidence="3" id="KW-0032">Aminotransferase</keyword>
<evidence type="ECO:0000259" key="2">
    <source>
        <dbReference type="Pfam" id="PF00155"/>
    </source>
</evidence>
<evidence type="ECO:0000256" key="1">
    <source>
        <dbReference type="ARBA" id="ARBA00022898"/>
    </source>
</evidence>
<dbReference type="SUPFAM" id="SSF53383">
    <property type="entry name" value="PLP-dependent transferases"/>
    <property type="match status" value="1"/>
</dbReference>
<dbReference type="InterPro" id="IPR004839">
    <property type="entry name" value="Aminotransferase_I/II_large"/>
</dbReference>
<dbReference type="PANTHER" id="PTHR43795:SF39">
    <property type="entry name" value="AMINOTRANSFERASE CLASS I_CLASSII DOMAIN-CONTAINING PROTEIN"/>
    <property type="match status" value="1"/>
</dbReference>
<dbReference type="GO" id="GO:0030170">
    <property type="term" value="F:pyridoxal phosphate binding"/>
    <property type="evidence" value="ECO:0007669"/>
    <property type="project" value="InterPro"/>
</dbReference>
<feature type="domain" description="Aminotransferase class I/classII large" evidence="2">
    <location>
        <begin position="27"/>
        <end position="399"/>
    </location>
</feature>
<name>A0AAN6PSF6_9PEZI</name>
<dbReference type="InterPro" id="IPR015422">
    <property type="entry name" value="PyrdxlP-dep_Trfase_small"/>
</dbReference>
<sequence>MHQEVVEFIGKNAAVDPVHHLSYGSGPKGSPRLRHALASFLNSNFQPREPVRQEDILVLPGVTSVIDSLAWSICNEGEGIIVPQPFYMGFAVDIPTRARAVIVPALFQSLEGYKGFDDVFDPGMNVKALEEALRGAEEKGTKVRAVLLTNPHNPLGRCYASALETPAEAIKEIASFCGRHKLHLISDEIYANSVFEKPQAPGPVPFTSVLSLDLADRIDSQLVHVAYGASKDFCANGLRLGMLHTRNQGLLAAVAGTSMLAWPPYMIQEMWAKMLEDEDYTQNFLATNKQRLAEQYAFATQFLDEHGIPYYRNSNAGMFIWVDLRRYLTGKKEVESLLLHRLTVPEKEEYQRREMEMGDRFFANGVGIALGTNFSTEELGWFRLTFSVSREALEIGLQRMLQTLRQVE</sequence>
<dbReference type="GO" id="GO:0006520">
    <property type="term" value="P:amino acid metabolic process"/>
    <property type="evidence" value="ECO:0007669"/>
    <property type="project" value="TreeGrafter"/>
</dbReference>
<gene>
    <name evidence="3" type="ORF">C8A01DRAFT_12458</name>
</gene>
<dbReference type="CDD" id="cd00609">
    <property type="entry name" value="AAT_like"/>
    <property type="match status" value="1"/>
</dbReference>
<dbReference type="Gene3D" id="3.90.1150.10">
    <property type="entry name" value="Aspartate Aminotransferase, domain 1"/>
    <property type="match status" value="1"/>
</dbReference>
<protein>
    <submittedName>
        <fullName evidence="3">Aminotransferase</fullName>
    </submittedName>
</protein>
<organism evidence="3 4">
    <name type="scientific">Parachaetomium inaequale</name>
    <dbReference type="NCBI Taxonomy" id="2588326"/>
    <lineage>
        <taxon>Eukaryota</taxon>
        <taxon>Fungi</taxon>
        <taxon>Dikarya</taxon>
        <taxon>Ascomycota</taxon>
        <taxon>Pezizomycotina</taxon>
        <taxon>Sordariomycetes</taxon>
        <taxon>Sordariomycetidae</taxon>
        <taxon>Sordariales</taxon>
        <taxon>Chaetomiaceae</taxon>
        <taxon>Parachaetomium</taxon>
    </lineage>
</organism>
<dbReference type="GO" id="GO:0008483">
    <property type="term" value="F:transaminase activity"/>
    <property type="evidence" value="ECO:0007669"/>
    <property type="project" value="UniProtKB-KW"/>
</dbReference>
<keyword evidence="4" id="KW-1185">Reference proteome</keyword>
<dbReference type="EMBL" id="MU854321">
    <property type="protein sequence ID" value="KAK4044056.1"/>
    <property type="molecule type" value="Genomic_DNA"/>
</dbReference>
<keyword evidence="3" id="KW-0808">Transferase</keyword>
<dbReference type="AlphaFoldDB" id="A0AAN6PSF6"/>
<dbReference type="Pfam" id="PF00155">
    <property type="entry name" value="Aminotran_1_2"/>
    <property type="match status" value="1"/>
</dbReference>
<dbReference type="Proteomes" id="UP001303115">
    <property type="component" value="Unassembled WGS sequence"/>
</dbReference>
<comment type="caution">
    <text evidence="3">The sequence shown here is derived from an EMBL/GenBank/DDBJ whole genome shotgun (WGS) entry which is preliminary data.</text>
</comment>
<evidence type="ECO:0000313" key="3">
    <source>
        <dbReference type="EMBL" id="KAK4044056.1"/>
    </source>
</evidence>
<dbReference type="InterPro" id="IPR050478">
    <property type="entry name" value="Ethylene_sulfur-biosynth"/>
</dbReference>
<keyword evidence="1" id="KW-0663">Pyridoxal phosphate</keyword>
<evidence type="ECO:0000313" key="4">
    <source>
        <dbReference type="Proteomes" id="UP001303115"/>
    </source>
</evidence>
<dbReference type="InterPro" id="IPR015421">
    <property type="entry name" value="PyrdxlP-dep_Trfase_major"/>
</dbReference>
<dbReference type="InterPro" id="IPR015424">
    <property type="entry name" value="PyrdxlP-dep_Trfase"/>
</dbReference>
<reference evidence="4" key="1">
    <citation type="journal article" date="2023" name="Mol. Phylogenet. Evol.">
        <title>Genome-scale phylogeny and comparative genomics of the fungal order Sordariales.</title>
        <authorList>
            <person name="Hensen N."/>
            <person name="Bonometti L."/>
            <person name="Westerberg I."/>
            <person name="Brannstrom I.O."/>
            <person name="Guillou S."/>
            <person name="Cros-Aarteil S."/>
            <person name="Calhoun S."/>
            <person name="Haridas S."/>
            <person name="Kuo A."/>
            <person name="Mondo S."/>
            <person name="Pangilinan J."/>
            <person name="Riley R."/>
            <person name="LaButti K."/>
            <person name="Andreopoulos B."/>
            <person name="Lipzen A."/>
            <person name="Chen C."/>
            <person name="Yan M."/>
            <person name="Daum C."/>
            <person name="Ng V."/>
            <person name="Clum A."/>
            <person name="Steindorff A."/>
            <person name="Ohm R.A."/>
            <person name="Martin F."/>
            <person name="Silar P."/>
            <person name="Natvig D.O."/>
            <person name="Lalanne C."/>
            <person name="Gautier V."/>
            <person name="Ament-Velasquez S.L."/>
            <person name="Kruys A."/>
            <person name="Hutchinson M.I."/>
            <person name="Powell A.J."/>
            <person name="Barry K."/>
            <person name="Miller A.N."/>
            <person name="Grigoriev I.V."/>
            <person name="Debuchy R."/>
            <person name="Gladieux P."/>
            <person name="Hiltunen Thoren M."/>
            <person name="Johannesson H."/>
        </authorList>
    </citation>
    <scope>NUCLEOTIDE SEQUENCE [LARGE SCALE GENOMIC DNA]</scope>
    <source>
        <strain evidence="4">CBS 284.82</strain>
    </source>
</reference>
<dbReference type="Gene3D" id="3.40.640.10">
    <property type="entry name" value="Type I PLP-dependent aspartate aminotransferase-like (Major domain)"/>
    <property type="match status" value="1"/>
</dbReference>
<proteinExistence type="predicted"/>
<dbReference type="PANTHER" id="PTHR43795">
    <property type="entry name" value="BIFUNCTIONAL ASPARTATE AMINOTRANSFERASE AND GLUTAMATE/ASPARTATE-PREPHENATE AMINOTRANSFERASE-RELATED"/>
    <property type="match status" value="1"/>
</dbReference>